<proteinExistence type="predicted"/>
<gene>
    <name evidence="1" type="ORF">HPB50_007240</name>
</gene>
<protein>
    <submittedName>
        <fullName evidence="1">Uncharacterized protein</fullName>
    </submittedName>
</protein>
<reference evidence="1" key="1">
    <citation type="submission" date="2020-05" db="EMBL/GenBank/DDBJ databases">
        <title>Large-scale comparative analyses of tick genomes elucidate their genetic diversity and vector capacities.</title>
        <authorList>
            <person name="Jia N."/>
            <person name="Wang J."/>
            <person name="Shi W."/>
            <person name="Du L."/>
            <person name="Sun Y."/>
            <person name="Zhan W."/>
            <person name="Jiang J."/>
            <person name="Wang Q."/>
            <person name="Zhang B."/>
            <person name="Ji P."/>
            <person name="Sakyi L.B."/>
            <person name="Cui X."/>
            <person name="Yuan T."/>
            <person name="Jiang B."/>
            <person name="Yang W."/>
            <person name="Lam T.T.-Y."/>
            <person name="Chang Q."/>
            <person name="Ding S."/>
            <person name="Wang X."/>
            <person name="Zhu J."/>
            <person name="Ruan X."/>
            <person name="Zhao L."/>
            <person name="Wei J."/>
            <person name="Que T."/>
            <person name="Du C."/>
            <person name="Cheng J."/>
            <person name="Dai P."/>
            <person name="Han X."/>
            <person name="Huang E."/>
            <person name="Gao Y."/>
            <person name="Liu J."/>
            <person name="Shao H."/>
            <person name="Ye R."/>
            <person name="Li L."/>
            <person name="Wei W."/>
            <person name="Wang X."/>
            <person name="Wang C."/>
            <person name="Yang T."/>
            <person name="Huo Q."/>
            <person name="Li W."/>
            <person name="Guo W."/>
            <person name="Chen H."/>
            <person name="Zhou L."/>
            <person name="Ni X."/>
            <person name="Tian J."/>
            <person name="Zhou Y."/>
            <person name="Sheng Y."/>
            <person name="Liu T."/>
            <person name="Pan Y."/>
            <person name="Xia L."/>
            <person name="Li J."/>
            <person name="Zhao F."/>
            <person name="Cao W."/>
        </authorList>
    </citation>
    <scope>NUCLEOTIDE SEQUENCE</scope>
    <source>
        <strain evidence="1">Hyas-2018</strain>
    </source>
</reference>
<dbReference type="Proteomes" id="UP000821845">
    <property type="component" value="Chromosome 9"/>
</dbReference>
<dbReference type="EMBL" id="CM023489">
    <property type="protein sequence ID" value="KAH6921985.1"/>
    <property type="molecule type" value="Genomic_DNA"/>
</dbReference>
<sequence>MMAVGSGVTADGEDDERPPVLATTLDALDRCGFPEKFGYVSPDESGRSRHTQKVKSGSPAEVSHVLEGDVIVAVNGQDIDQLPIAEVRRRMHECGDQLVVTVLSSSAFRLLESRRDWDQILKAAGQDHLQLRAIKSACAGSGNYGFKVFEAKAWNEQKKALVHCHVVQKATDVQVVTPGKRMYPGDVLLMLDGVPVDTMDQYGLRAALAKAANELNVTIAPMSPLRLKRPSYTRLHETVVTDAPEPSAKATVEAAPPLK</sequence>
<accession>A0ACB7RI58</accession>
<evidence type="ECO:0000313" key="1">
    <source>
        <dbReference type="EMBL" id="KAH6921985.1"/>
    </source>
</evidence>
<organism evidence="1 2">
    <name type="scientific">Hyalomma asiaticum</name>
    <name type="common">Tick</name>
    <dbReference type="NCBI Taxonomy" id="266040"/>
    <lineage>
        <taxon>Eukaryota</taxon>
        <taxon>Metazoa</taxon>
        <taxon>Ecdysozoa</taxon>
        <taxon>Arthropoda</taxon>
        <taxon>Chelicerata</taxon>
        <taxon>Arachnida</taxon>
        <taxon>Acari</taxon>
        <taxon>Parasitiformes</taxon>
        <taxon>Ixodida</taxon>
        <taxon>Ixodoidea</taxon>
        <taxon>Ixodidae</taxon>
        <taxon>Hyalomminae</taxon>
        <taxon>Hyalomma</taxon>
    </lineage>
</organism>
<name>A0ACB7RI58_HYAAI</name>
<evidence type="ECO:0000313" key="2">
    <source>
        <dbReference type="Proteomes" id="UP000821845"/>
    </source>
</evidence>
<keyword evidence="2" id="KW-1185">Reference proteome</keyword>
<comment type="caution">
    <text evidence="1">The sequence shown here is derived from an EMBL/GenBank/DDBJ whole genome shotgun (WGS) entry which is preliminary data.</text>
</comment>